<dbReference type="Proteomes" id="UP000466799">
    <property type="component" value="Unassembled WGS sequence"/>
</dbReference>
<evidence type="ECO:0000313" key="5">
    <source>
        <dbReference type="Proteomes" id="UP000466799"/>
    </source>
</evidence>
<sequence length="168" mass="20097">MRTTISITKRGSRYQARVNWYDNQDKRHQKSAGYFDRRKDAVATAERVRDELQEQLNPDLTEITLADYYQRWYRLYKEQGITRITQNRYKVIGNVLTKYFNKKKLKDVRKSDYQAFINWYGADHARDSVNKLNGAVKKMVSFALDDEIIRKDFTSNIQVIANKDRERK</sequence>
<keyword evidence="1 2" id="KW-0238">DNA-binding</keyword>
<dbReference type="InterPro" id="IPR004107">
    <property type="entry name" value="Integrase_SAM-like_N"/>
</dbReference>
<feature type="non-terminal residue" evidence="4">
    <location>
        <position position="168"/>
    </location>
</feature>
<name>A0A843R442_LIMFE</name>
<dbReference type="PROSITE" id="PS51900">
    <property type="entry name" value="CB"/>
    <property type="match status" value="1"/>
</dbReference>
<dbReference type="Gene3D" id="1.10.150.130">
    <property type="match status" value="1"/>
</dbReference>
<comment type="caution">
    <text evidence="4">The sequence shown here is derived from an EMBL/GenBank/DDBJ whole genome shotgun (WGS) entry which is preliminary data.</text>
</comment>
<feature type="domain" description="Core-binding (CB)" evidence="3">
    <location>
        <begin position="63"/>
        <end position="144"/>
    </location>
</feature>
<accession>A0A843R442</accession>
<dbReference type="GO" id="GO:0003677">
    <property type="term" value="F:DNA binding"/>
    <property type="evidence" value="ECO:0007669"/>
    <property type="project" value="UniProtKB-UniRule"/>
</dbReference>
<evidence type="ECO:0000256" key="2">
    <source>
        <dbReference type="PROSITE-ProRule" id="PRU01248"/>
    </source>
</evidence>
<dbReference type="SUPFAM" id="SSF56349">
    <property type="entry name" value="DNA breaking-rejoining enzymes"/>
    <property type="match status" value="1"/>
</dbReference>
<evidence type="ECO:0000256" key="1">
    <source>
        <dbReference type="ARBA" id="ARBA00023125"/>
    </source>
</evidence>
<dbReference type="Pfam" id="PF14659">
    <property type="entry name" value="Phage_int_SAM_3"/>
    <property type="match status" value="1"/>
</dbReference>
<gene>
    <name evidence="4" type="ORF">GC247_05950</name>
</gene>
<proteinExistence type="predicted"/>
<dbReference type="GO" id="GO:0015074">
    <property type="term" value="P:DNA integration"/>
    <property type="evidence" value="ECO:0007669"/>
    <property type="project" value="InterPro"/>
</dbReference>
<dbReference type="InterPro" id="IPR011010">
    <property type="entry name" value="DNA_brk_join_enz"/>
</dbReference>
<dbReference type="EMBL" id="WHJL01000043">
    <property type="protein sequence ID" value="MPQ35437.1"/>
    <property type="molecule type" value="Genomic_DNA"/>
</dbReference>
<dbReference type="InterPro" id="IPR010998">
    <property type="entry name" value="Integrase_recombinase_N"/>
</dbReference>
<protein>
    <submittedName>
        <fullName evidence="4">Site-specific integrase</fullName>
    </submittedName>
</protein>
<evidence type="ECO:0000313" key="4">
    <source>
        <dbReference type="EMBL" id="MPQ35437.1"/>
    </source>
</evidence>
<dbReference type="AlphaFoldDB" id="A0A843R442"/>
<evidence type="ECO:0000259" key="3">
    <source>
        <dbReference type="PROSITE" id="PS51900"/>
    </source>
</evidence>
<reference evidence="4 5" key="1">
    <citation type="submission" date="2019-10" db="EMBL/GenBank/DDBJ databases">
        <title>Genome Sequencing and assembly of Lactobacillus fermentum I2, a lactic acid bacteria.</title>
        <authorList>
            <person name="Lopes L.S."/>
            <person name="Persinoti G.F."/>
            <person name="Riano-Pachon D.M."/>
            <person name="Labate C.A."/>
        </authorList>
    </citation>
    <scope>NUCLEOTIDE SEQUENCE [LARGE SCALE GENOMIC DNA]</scope>
    <source>
        <strain evidence="4 5">I2</strain>
    </source>
</reference>
<organism evidence="4 5">
    <name type="scientific">Limosilactobacillus fermentum</name>
    <name type="common">Lactobacillus fermentum</name>
    <dbReference type="NCBI Taxonomy" id="1613"/>
    <lineage>
        <taxon>Bacteria</taxon>
        <taxon>Bacillati</taxon>
        <taxon>Bacillota</taxon>
        <taxon>Bacilli</taxon>
        <taxon>Lactobacillales</taxon>
        <taxon>Lactobacillaceae</taxon>
        <taxon>Limosilactobacillus</taxon>
    </lineage>
</organism>
<dbReference type="InterPro" id="IPR044068">
    <property type="entry name" value="CB"/>
</dbReference>